<dbReference type="InterPro" id="IPR051010">
    <property type="entry name" value="BCAA_transport"/>
</dbReference>
<reference evidence="7 9" key="1">
    <citation type="submission" date="2015-06" db="EMBL/GenBank/DDBJ databases">
        <title>The Genome Sequence of Enterococcus durans 4EA1.</title>
        <authorList>
            <consortium name="The Broad Institute Genomics Platform"/>
            <consortium name="The Broad Institute Genome Sequencing Center for Infectious Disease"/>
            <person name="Earl A.M."/>
            <person name="Van Tyne D."/>
            <person name="Lebreton F."/>
            <person name="Saavedra J.T."/>
            <person name="Gilmore M.S."/>
            <person name="Manson Mcguire A."/>
            <person name="Clock S."/>
            <person name="Crupain M."/>
            <person name="Rangan U."/>
            <person name="Young S."/>
            <person name="Abouelleil A."/>
            <person name="Cao P."/>
            <person name="Chapman S.B."/>
            <person name="Griggs A."/>
            <person name="Priest M."/>
            <person name="Shea T."/>
            <person name="Wortman J."/>
            <person name="Nusbaum C."/>
            <person name="Birren B."/>
        </authorList>
    </citation>
    <scope>NUCLEOTIDE SEQUENCE [LARGE SCALE GENOMIC DNA]</scope>
    <source>
        <strain evidence="7 9">4EA1</strain>
    </source>
</reference>
<evidence type="ECO:0000256" key="1">
    <source>
        <dbReference type="ARBA" id="ARBA00010062"/>
    </source>
</evidence>
<feature type="signal peptide" evidence="5">
    <location>
        <begin position="1"/>
        <end position="17"/>
    </location>
</feature>
<dbReference type="GO" id="GO:0006865">
    <property type="term" value="P:amino acid transport"/>
    <property type="evidence" value="ECO:0007669"/>
    <property type="project" value="UniProtKB-KW"/>
</dbReference>
<keyword evidence="3 5" id="KW-0732">Signal</keyword>
<evidence type="ECO:0000259" key="6">
    <source>
        <dbReference type="Pfam" id="PF13458"/>
    </source>
</evidence>
<dbReference type="PROSITE" id="PS51257">
    <property type="entry name" value="PROKAR_LIPOPROTEIN"/>
    <property type="match status" value="1"/>
</dbReference>
<dbReference type="PANTHER" id="PTHR30483">
    <property type="entry name" value="LEUCINE-SPECIFIC-BINDING PROTEIN"/>
    <property type="match status" value="1"/>
</dbReference>
<dbReference type="SUPFAM" id="SSF53822">
    <property type="entry name" value="Periplasmic binding protein-like I"/>
    <property type="match status" value="1"/>
</dbReference>
<dbReference type="CDD" id="cd06347">
    <property type="entry name" value="PBP1_ABC_LivK_ligand_binding-like"/>
    <property type="match status" value="1"/>
</dbReference>
<dbReference type="EMBL" id="UGIF01000002">
    <property type="protein sequence ID" value="STP30433.1"/>
    <property type="molecule type" value="Genomic_DNA"/>
</dbReference>
<evidence type="ECO:0000256" key="2">
    <source>
        <dbReference type="ARBA" id="ARBA00022448"/>
    </source>
</evidence>
<keyword evidence="4" id="KW-0029">Amino-acid transport</keyword>
<evidence type="ECO:0000256" key="4">
    <source>
        <dbReference type="ARBA" id="ARBA00022970"/>
    </source>
</evidence>
<feature type="chain" id="PRO_5042703737" evidence="5">
    <location>
        <begin position="18"/>
        <end position="388"/>
    </location>
</feature>
<dbReference type="PRINTS" id="PR00337">
    <property type="entry name" value="LEUILEVALBP"/>
</dbReference>
<reference evidence="8 10" key="2">
    <citation type="submission" date="2018-06" db="EMBL/GenBank/DDBJ databases">
        <authorList>
            <consortium name="Pathogen Informatics"/>
            <person name="Doyle S."/>
        </authorList>
    </citation>
    <scope>NUCLEOTIDE SEQUENCE [LARGE SCALE GENOMIC DNA]</scope>
    <source>
        <strain evidence="8 10">NCTC8129</strain>
    </source>
</reference>
<dbReference type="InterPro" id="IPR000709">
    <property type="entry name" value="Leu_Ile_Val-bd"/>
</dbReference>
<dbReference type="InterPro" id="IPR028082">
    <property type="entry name" value="Peripla_BP_I"/>
</dbReference>
<evidence type="ECO:0000256" key="5">
    <source>
        <dbReference type="SAM" id="SignalP"/>
    </source>
</evidence>
<sequence>MKKRMIFLVAAAALALAGCGSGTSVKKEGNSADAKTFKLGVNLELSGAVAAYGDVESDGIKLAVDEINKDGGIDGKKIEIVDKDNKSDNDEAASVSANLATNEKVVAQIGPATSGASKSSLANLTKAGVPMITPSGTDDSITVDGDKVQKYAFRSCFQDSFQGTILAQYASNKLNSKKAVILSDSSSDYAKGLSKAFKDEYKGQIVDEENFVAGDKDFQAILTNIKDKDFDVLYIPAYYTEAGLIVKQAREMGIKQAIVGADGFGDEKFVETAGAANASNIYYTAHFSTSAPASDKVPAFVDAFQKKYNTAPSQFAALAYDAVYMVKQAAEKEGTDSASIQKGLANLKDFKGVTGSISIDKNHNPEKSAVVLGLTNGKESSADAVNPE</sequence>
<name>A0A367CEE6_9ENTE</name>
<evidence type="ECO:0000256" key="3">
    <source>
        <dbReference type="ARBA" id="ARBA00022729"/>
    </source>
</evidence>
<proteinExistence type="inferred from homology"/>
<dbReference type="InterPro" id="IPR028081">
    <property type="entry name" value="Leu-bd"/>
</dbReference>
<evidence type="ECO:0000313" key="10">
    <source>
        <dbReference type="Proteomes" id="UP000254070"/>
    </source>
</evidence>
<organism evidence="7 9">
    <name type="scientific">Enterococcus durans</name>
    <dbReference type="NCBI Taxonomy" id="53345"/>
    <lineage>
        <taxon>Bacteria</taxon>
        <taxon>Bacillati</taxon>
        <taxon>Bacillota</taxon>
        <taxon>Bacilli</taxon>
        <taxon>Lactobacillales</taxon>
        <taxon>Enterococcaceae</taxon>
        <taxon>Enterococcus</taxon>
    </lineage>
</organism>
<dbReference type="Pfam" id="PF13458">
    <property type="entry name" value="Peripla_BP_6"/>
    <property type="match status" value="1"/>
</dbReference>
<protein>
    <submittedName>
        <fullName evidence="8">Leucine-, isoleucine-, valine-, threonine-, and alanine-binding protein</fullName>
    </submittedName>
</protein>
<keyword evidence="2" id="KW-0813">Transport</keyword>
<dbReference type="Proteomes" id="UP000254070">
    <property type="component" value="Unassembled WGS sequence"/>
</dbReference>
<evidence type="ECO:0000313" key="7">
    <source>
        <dbReference type="EMBL" id="RCA10846.1"/>
    </source>
</evidence>
<feature type="domain" description="Leucine-binding protein" evidence="6">
    <location>
        <begin position="37"/>
        <end position="375"/>
    </location>
</feature>
<dbReference type="RefSeq" id="WP_081134527.1">
    <property type="nucleotide sequence ID" value="NZ_CAXUDG010000001.1"/>
</dbReference>
<dbReference type="PANTHER" id="PTHR30483:SF6">
    <property type="entry name" value="PERIPLASMIC BINDING PROTEIN OF ABC TRANSPORTER FOR NATURAL AMINO ACIDS"/>
    <property type="match status" value="1"/>
</dbReference>
<dbReference type="Proteomes" id="UP000252797">
    <property type="component" value="Unassembled WGS sequence"/>
</dbReference>
<accession>A0A367CEE6</accession>
<dbReference type="Gene3D" id="3.40.50.2300">
    <property type="match status" value="2"/>
</dbReference>
<dbReference type="AlphaFoldDB" id="A0A367CEE6"/>
<dbReference type="GeneID" id="56744247"/>
<dbReference type="EMBL" id="LEPB01000004">
    <property type="protein sequence ID" value="RCA10846.1"/>
    <property type="molecule type" value="Genomic_DNA"/>
</dbReference>
<comment type="similarity">
    <text evidence="1">Belongs to the leucine-binding protein family.</text>
</comment>
<evidence type="ECO:0000313" key="9">
    <source>
        <dbReference type="Proteomes" id="UP000252797"/>
    </source>
</evidence>
<dbReference type="STRING" id="53345.LIU_09315"/>
<gene>
    <name evidence="8" type="primary">braC</name>
    <name evidence="7" type="ORF">EA71_01599</name>
    <name evidence="8" type="ORF">NCTC8129_02678</name>
</gene>
<evidence type="ECO:0000313" key="8">
    <source>
        <dbReference type="EMBL" id="STP30433.1"/>
    </source>
</evidence>